<name>A0ABD3M042_9STRA</name>
<sequence length="386" mass="42093">MPSLLSNLKSAREWATPTLKSSAFLSRGVLTPEEFVIAGDELVYKCPTWSWETCDDPTKLKKYLPPNKQFLMTRNVPCSARVSSMENVVLDVDGVVGAGEGGRRGSDGENDDDDDWLVSRILTAEEQRKRDEDALVQEFNILDDEGEVMASSASKGGNGIVDAAVEKLGQLSMAGNGGIASATEGGGGNDDDNNDDEYADMADFEDDNVMEDEAAAVASSSSANNNVSSANNLPSASNSNKNSNILNVRSYNVSITYDKYYQTPRVWLSGYADDGTNRPLTGQEMMEDVISDYAHRTVTMEYHPHLTGMQHASIHPCQHGAVMKTIIKNLMKDCDNDNTTSSKSKTKDAKGPSVEMYLFIFLKFVSSMIPTISYDFTVDVSASTRK</sequence>
<evidence type="ECO:0000256" key="3">
    <source>
        <dbReference type="ARBA" id="ARBA00022448"/>
    </source>
</evidence>
<keyword evidence="6" id="KW-0653">Protein transport</keyword>
<comment type="caution">
    <text evidence="9">The sequence shown here is derived from an EMBL/GenBank/DDBJ whole genome shotgun (WGS) entry which is preliminary data.</text>
</comment>
<gene>
    <name evidence="9" type="ORF">ACHAWU_002917</name>
</gene>
<keyword evidence="5" id="KW-0833">Ubl conjugation pathway</keyword>
<evidence type="ECO:0008006" key="11">
    <source>
        <dbReference type="Google" id="ProtNLM"/>
    </source>
</evidence>
<evidence type="ECO:0000256" key="7">
    <source>
        <dbReference type="ARBA" id="ARBA00023006"/>
    </source>
</evidence>
<dbReference type="EMBL" id="JALLBG020000273">
    <property type="protein sequence ID" value="KAL3757078.1"/>
    <property type="molecule type" value="Genomic_DNA"/>
</dbReference>
<keyword evidence="10" id="KW-1185">Reference proteome</keyword>
<dbReference type="Gene3D" id="3.30.1460.50">
    <property type="match status" value="1"/>
</dbReference>
<dbReference type="PANTHER" id="PTHR12866">
    <property type="entry name" value="UBIQUITIN-LIKE-CONJUGATING ENZYME ATG3"/>
    <property type="match status" value="1"/>
</dbReference>
<dbReference type="GO" id="GO:0015031">
    <property type="term" value="P:protein transport"/>
    <property type="evidence" value="ECO:0007669"/>
    <property type="project" value="UniProtKB-KW"/>
</dbReference>
<protein>
    <recommendedName>
        <fullName evidence="11">Autophagy-related protein 3</fullName>
    </recommendedName>
</protein>
<dbReference type="Pfam" id="PF03987">
    <property type="entry name" value="Autophagy_act_C"/>
    <property type="match status" value="1"/>
</dbReference>
<comment type="similarity">
    <text evidence="2">Belongs to the ATG3 family.</text>
</comment>
<evidence type="ECO:0000313" key="9">
    <source>
        <dbReference type="EMBL" id="KAL3757078.1"/>
    </source>
</evidence>
<reference evidence="9 10" key="1">
    <citation type="submission" date="2024-10" db="EMBL/GenBank/DDBJ databases">
        <title>Updated reference genomes for cyclostephanoid diatoms.</title>
        <authorList>
            <person name="Roberts W.R."/>
            <person name="Alverson A.J."/>
        </authorList>
    </citation>
    <scope>NUCLEOTIDE SEQUENCE [LARGE SCALE GENOMIC DNA]</scope>
    <source>
        <strain evidence="9 10">AJA232-27</strain>
    </source>
</reference>
<accession>A0ABD3M042</accession>
<evidence type="ECO:0000256" key="5">
    <source>
        <dbReference type="ARBA" id="ARBA00022786"/>
    </source>
</evidence>
<evidence type="ECO:0000256" key="6">
    <source>
        <dbReference type="ARBA" id="ARBA00022927"/>
    </source>
</evidence>
<evidence type="ECO:0000256" key="1">
    <source>
        <dbReference type="ARBA" id="ARBA00004496"/>
    </source>
</evidence>
<feature type="compositionally biased region" description="Acidic residues" evidence="8">
    <location>
        <begin position="189"/>
        <end position="199"/>
    </location>
</feature>
<feature type="region of interest" description="Disordered" evidence="8">
    <location>
        <begin position="179"/>
        <end position="199"/>
    </location>
</feature>
<feature type="region of interest" description="Disordered" evidence="8">
    <location>
        <begin position="214"/>
        <end position="243"/>
    </location>
</feature>
<dbReference type="GO" id="GO:0005737">
    <property type="term" value="C:cytoplasm"/>
    <property type="evidence" value="ECO:0007669"/>
    <property type="project" value="UniProtKB-SubCell"/>
</dbReference>
<keyword evidence="4" id="KW-0963">Cytoplasm</keyword>
<feature type="compositionally biased region" description="Low complexity" evidence="8">
    <location>
        <begin position="215"/>
        <end position="243"/>
    </location>
</feature>
<keyword evidence="3" id="KW-0813">Transport</keyword>
<keyword evidence="7" id="KW-0072">Autophagy</keyword>
<evidence type="ECO:0000256" key="2">
    <source>
        <dbReference type="ARBA" id="ARBA00007683"/>
    </source>
</evidence>
<proteinExistence type="inferred from homology"/>
<comment type="subcellular location">
    <subcellularLocation>
        <location evidence="1">Cytoplasm</location>
    </subcellularLocation>
</comment>
<dbReference type="PANTHER" id="PTHR12866:SF2">
    <property type="entry name" value="UBIQUITIN-LIKE-CONJUGATING ENZYME ATG3"/>
    <property type="match status" value="1"/>
</dbReference>
<feature type="region of interest" description="Disordered" evidence="8">
    <location>
        <begin position="96"/>
        <end position="115"/>
    </location>
</feature>
<evidence type="ECO:0000313" key="10">
    <source>
        <dbReference type="Proteomes" id="UP001530293"/>
    </source>
</evidence>
<organism evidence="9 10">
    <name type="scientific">Discostella pseudostelligera</name>
    <dbReference type="NCBI Taxonomy" id="259834"/>
    <lineage>
        <taxon>Eukaryota</taxon>
        <taxon>Sar</taxon>
        <taxon>Stramenopiles</taxon>
        <taxon>Ochrophyta</taxon>
        <taxon>Bacillariophyta</taxon>
        <taxon>Coscinodiscophyceae</taxon>
        <taxon>Thalassiosirophycidae</taxon>
        <taxon>Stephanodiscales</taxon>
        <taxon>Stephanodiscaceae</taxon>
        <taxon>Discostella</taxon>
    </lineage>
</organism>
<dbReference type="GO" id="GO:0006914">
    <property type="term" value="P:autophagy"/>
    <property type="evidence" value="ECO:0007669"/>
    <property type="project" value="UniProtKB-KW"/>
</dbReference>
<dbReference type="AlphaFoldDB" id="A0ABD3M042"/>
<dbReference type="Proteomes" id="UP001530293">
    <property type="component" value="Unassembled WGS sequence"/>
</dbReference>
<dbReference type="InterPro" id="IPR007135">
    <property type="entry name" value="Atg3/Atg10"/>
</dbReference>
<evidence type="ECO:0000256" key="4">
    <source>
        <dbReference type="ARBA" id="ARBA00022490"/>
    </source>
</evidence>
<evidence type="ECO:0000256" key="8">
    <source>
        <dbReference type="SAM" id="MobiDB-lite"/>
    </source>
</evidence>